<reference evidence="1 2" key="1">
    <citation type="journal article" date="2018" name="Nat. Ecol. Evol.">
        <title>Genomic signatures of mitonuclear coevolution across populations of Tigriopus californicus.</title>
        <authorList>
            <person name="Barreto F.S."/>
            <person name="Watson E.T."/>
            <person name="Lima T.G."/>
            <person name="Willett C.S."/>
            <person name="Edmands S."/>
            <person name="Li W."/>
            <person name="Burton R.S."/>
        </authorList>
    </citation>
    <scope>NUCLEOTIDE SEQUENCE [LARGE SCALE GENOMIC DNA]</scope>
    <source>
        <strain evidence="1 2">San Diego</strain>
    </source>
</reference>
<gene>
    <name evidence="1" type="ORF">TCAL_15941</name>
</gene>
<evidence type="ECO:0000313" key="2">
    <source>
        <dbReference type="Proteomes" id="UP000318571"/>
    </source>
</evidence>
<organism evidence="1 2">
    <name type="scientific">Tigriopus californicus</name>
    <name type="common">Marine copepod</name>
    <dbReference type="NCBI Taxonomy" id="6832"/>
    <lineage>
        <taxon>Eukaryota</taxon>
        <taxon>Metazoa</taxon>
        <taxon>Ecdysozoa</taxon>
        <taxon>Arthropoda</taxon>
        <taxon>Crustacea</taxon>
        <taxon>Multicrustacea</taxon>
        <taxon>Hexanauplia</taxon>
        <taxon>Copepoda</taxon>
        <taxon>Harpacticoida</taxon>
        <taxon>Harpacticidae</taxon>
        <taxon>Tigriopus</taxon>
    </lineage>
</organism>
<proteinExistence type="predicted"/>
<dbReference type="EMBL" id="VCGU01000004">
    <property type="protein sequence ID" value="TRY76416.1"/>
    <property type="molecule type" value="Genomic_DNA"/>
</dbReference>
<sequence>MKSMLRVHFKVTTSDLGRKNRPTISNELTRGYLTPEDVPSVFANFEYAKVLVDDQQTDTKDSNKCDYNLQAAEDNFFKQQQVFTLNDIKQKVPTINPPPEVEMQTKQSSLVLAWIILNNSFVPYVEHDAESPNHQTAVIESLGQCWLANSYQYLSRNENQEP</sequence>
<dbReference type="Proteomes" id="UP000318571">
    <property type="component" value="Chromosome 5"/>
</dbReference>
<keyword evidence="2" id="KW-1185">Reference proteome</keyword>
<accession>A0A553PFG6</accession>
<comment type="caution">
    <text evidence="1">The sequence shown here is derived from an EMBL/GenBank/DDBJ whole genome shotgun (WGS) entry which is preliminary data.</text>
</comment>
<dbReference type="AlphaFoldDB" id="A0A553PFG6"/>
<protein>
    <submittedName>
        <fullName evidence="1">Uncharacterized protein</fullName>
    </submittedName>
</protein>
<name>A0A553PFG6_TIGCA</name>
<evidence type="ECO:0000313" key="1">
    <source>
        <dbReference type="EMBL" id="TRY76416.1"/>
    </source>
</evidence>